<dbReference type="STRING" id="158607.A0A2P5HRV5"/>
<feature type="domain" description="LsmAD" evidence="2">
    <location>
        <begin position="242"/>
        <end position="316"/>
    </location>
</feature>
<dbReference type="GO" id="GO:0034063">
    <property type="term" value="P:stress granule assembly"/>
    <property type="evidence" value="ECO:0007669"/>
    <property type="project" value="TreeGrafter"/>
</dbReference>
<dbReference type="GO" id="GO:0003729">
    <property type="term" value="F:mRNA binding"/>
    <property type="evidence" value="ECO:0007669"/>
    <property type="project" value="TreeGrafter"/>
</dbReference>
<dbReference type="OrthoDB" id="2275718at2759"/>
<dbReference type="Pfam" id="PF06741">
    <property type="entry name" value="LsmAD"/>
    <property type="match status" value="1"/>
</dbReference>
<organism evidence="3 4">
    <name type="scientific">Diaporthe helianthi</name>
    <dbReference type="NCBI Taxonomy" id="158607"/>
    <lineage>
        <taxon>Eukaryota</taxon>
        <taxon>Fungi</taxon>
        <taxon>Dikarya</taxon>
        <taxon>Ascomycota</taxon>
        <taxon>Pezizomycotina</taxon>
        <taxon>Sordariomycetes</taxon>
        <taxon>Sordariomycetidae</taxon>
        <taxon>Diaporthales</taxon>
        <taxon>Diaporthaceae</taxon>
        <taxon>Diaporthe</taxon>
    </lineage>
</organism>
<feature type="region of interest" description="Disordered" evidence="1">
    <location>
        <begin position="274"/>
        <end position="456"/>
    </location>
</feature>
<feature type="compositionally biased region" description="Basic and acidic residues" evidence="1">
    <location>
        <begin position="395"/>
        <end position="424"/>
    </location>
</feature>
<dbReference type="Proteomes" id="UP000094444">
    <property type="component" value="Unassembled WGS sequence"/>
</dbReference>
<name>A0A2P5HRV5_DIAHE</name>
<feature type="compositionally biased region" description="Polar residues" evidence="1">
    <location>
        <begin position="700"/>
        <end position="740"/>
    </location>
</feature>
<feature type="compositionally biased region" description="Polar residues" evidence="1">
    <location>
        <begin position="375"/>
        <end position="391"/>
    </location>
</feature>
<feature type="region of interest" description="Disordered" evidence="1">
    <location>
        <begin position="1"/>
        <end position="92"/>
    </location>
</feature>
<feature type="compositionally biased region" description="Low complexity" evidence="1">
    <location>
        <begin position="568"/>
        <end position="588"/>
    </location>
</feature>
<evidence type="ECO:0000256" key="1">
    <source>
        <dbReference type="SAM" id="MobiDB-lite"/>
    </source>
</evidence>
<evidence type="ECO:0000313" key="4">
    <source>
        <dbReference type="Proteomes" id="UP000094444"/>
    </source>
</evidence>
<dbReference type="AlphaFoldDB" id="A0A2P5HRV5"/>
<dbReference type="EMBL" id="MAVT02000882">
    <property type="protein sequence ID" value="POS72994.1"/>
    <property type="molecule type" value="Genomic_DNA"/>
</dbReference>
<feature type="region of interest" description="Disordered" evidence="1">
    <location>
        <begin position="1051"/>
        <end position="1123"/>
    </location>
</feature>
<dbReference type="InterPro" id="IPR045117">
    <property type="entry name" value="ATXN2-like"/>
</dbReference>
<feature type="compositionally biased region" description="Low complexity" evidence="1">
    <location>
        <begin position="179"/>
        <end position="190"/>
    </location>
</feature>
<evidence type="ECO:0000259" key="2">
    <source>
        <dbReference type="SMART" id="SM01272"/>
    </source>
</evidence>
<feature type="compositionally biased region" description="Low complexity" evidence="1">
    <location>
        <begin position="10"/>
        <end position="29"/>
    </location>
</feature>
<proteinExistence type="predicted"/>
<comment type="caution">
    <text evidence="3">The sequence shown here is derived from an EMBL/GenBank/DDBJ whole genome shotgun (WGS) entry which is preliminary data.</text>
</comment>
<dbReference type="PANTHER" id="PTHR12854:SF7">
    <property type="entry name" value="ATAXIN-2 HOMOLOG"/>
    <property type="match status" value="1"/>
</dbReference>
<dbReference type="SMART" id="SM01272">
    <property type="entry name" value="LsmAD"/>
    <property type="match status" value="1"/>
</dbReference>
<accession>A0A2P5HRV5</accession>
<feature type="compositionally biased region" description="Polar residues" evidence="1">
    <location>
        <begin position="427"/>
        <end position="442"/>
    </location>
</feature>
<sequence length="1123" mass="120226">MDEKGVTRTASKTAPASPSTALSSASDSKGAAIATTRPLYSSKLGVTKPKAPESNSSPTTRQAPAPQHKAWTTANPKITARSNSPQLKNSTDSAVNKPALANFFNRVREGNRVQITLDNGAEFEGIYANNPTNPSSCHLKMVQQKKAGSADAMNGSTKRQQNNMSFARGNIADGRVMGGNQNNRNGNRVGFQTDSGITGERFGGQRELKRWVADGPGDVDGSLEKTTDNKPWDQFAANEEKFGLKTDYDENIYTTAIDRSHPSYKTRMAKADQMAREIERSNPPSSHVAEERVVDYAGPADGGLDEEEKYSGVKRPDYPPLGSQNPNKYTPPARRAPAAQSTVKGAPVDPAIISSQLRSGPSKQPTPKLDESKVTLPNSTKAPAAQNSEPNATDAKSDGKKEANKDESKPNDTEKGQPDTKSAEKPATTSRPAGASGRTTSPADKENVKPTSTTIEQTVLTSFKNFASKERQVAEKVRSTKAKADKEVKLIELKKFADSFKLGTPVPSDLIGIIAKDPKKQQEIQAKALKNAEESRKAKEDAKKDPVTKEKEVITAKPGQSKPATEQAASATAGTLAAAAAGAASGGASRPGVAPQHANSNVGGSNRHPGNRQSYAPGAYPQQFRGDRSSGQNVPRQHQQPGHLSQRLRSAEQQRMSQPPPHMQPDMRMPPTGPANSLNPSFPRHAGLPPNHMGPGPRLNPNTQEFRPTAQTFYPTGPSAASSPRSALNNVEGQGSSTPVTGPVVKRKIKTIDIKKCFALSHVMSIKQPQTGNNRAWEENGGLRPPFDTMPTWNSLSEGDDKQEKISYKQLFERPPPYAGAMPTPNPAPVAPQMPHQHQLPFHLQQGAHAVGPRQSPHMPPLQMHAGQPGHAPHMPFNNGEDATRMMPSTSAQSYASPRPGQVPMAYPNAMNSPAHMPYSQPVMPGFMGPGAPQMTPQMRNFAQNPQYMPQQHAQMGGGPMMMGPQYMTAPSPLMQGGPQMPMYAPGAHPQFMPPGPVPPPTMPGSNGYPSPGRPAAPMMAPQGSQQGQHMYGMSPGTMPQYQQPVFAPQQPGQMGNMRVHSNPGPQQLGSSPQQVHHFGPHQHRGNGYGGKNFTGPPHGPSTNHGGPAVAQARTPETLDPTK</sequence>
<feature type="compositionally biased region" description="Basic and acidic residues" evidence="1">
    <location>
        <begin position="530"/>
        <end position="554"/>
    </location>
</feature>
<feature type="compositionally biased region" description="Polar residues" evidence="1">
    <location>
        <begin position="53"/>
        <end position="62"/>
    </location>
</feature>
<feature type="region of interest" description="Disordered" evidence="1">
    <location>
        <begin position="518"/>
        <end position="742"/>
    </location>
</feature>
<dbReference type="InterPro" id="IPR009604">
    <property type="entry name" value="LsmAD_domain"/>
</dbReference>
<dbReference type="PANTHER" id="PTHR12854">
    <property type="entry name" value="ATAXIN 2-RELATED"/>
    <property type="match status" value="1"/>
</dbReference>
<feature type="compositionally biased region" description="Polar residues" evidence="1">
    <location>
        <begin position="70"/>
        <end position="92"/>
    </location>
</feature>
<feature type="compositionally biased region" description="Low complexity" evidence="1">
    <location>
        <begin position="1064"/>
        <end position="1075"/>
    </location>
</feature>
<feature type="region of interest" description="Disordered" evidence="1">
    <location>
        <begin position="179"/>
        <end position="200"/>
    </location>
</feature>
<feature type="compositionally biased region" description="Polar residues" evidence="1">
    <location>
        <begin position="629"/>
        <end position="657"/>
    </location>
</feature>
<protein>
    <submittedName>
        <fullName evidence="3">LsmAD domain-containing protein</fullName>
    </submittedName>
</protein>
<evidence type="ECO:0000313" key="3">
    <source>
        <dbReference type="EMBL" id="POS72994.1"/>
    </source>
</evidence>
<dbReference type="InParanoid" id="A0A2P5HRV5"/>
<feature type="compositionally biased region" description="Polar residues" evidence="1">
    <location>
        <begin position="353"/>
        <end position="365"/>
    </location>
</feature>
<dbReference type="GO" id="GO:0010494">
    <property type="term" value="C:cytoplasmic stress granule"/>
    <property type="evidence" value="ECO:0007669"/>
    <property type="project" value="TreeGrafter"/>
</dbReference>
<keyword evidence="4" id="KW-1185">Reference proteome</keyword>
<gene>
    <name evidence="3" type="ORF">DHEL01_v208609</name>
</gene>
<feature type="region of interest" description="Disordered" evidence="1">
    <location>
        <begin position="998"/>
        <end position="1029"/>
    </location>
</feature>
<reference evidence="3" key="1">
    <citation type="submission" date="2017-09" db="EMBL/GenBank/DDBJ databases">
        <title>Polyketide synthases of a Diaporthe helianthi virulent isolate.</title>
        <authorList>
            <person name="Baroncelli R."/>
        </authorList>
    </citation>
    <scope>NUCLEOTIDE SEQUENCE [LARGE SCALE GENOMIC DNA]</scope>
    <source>
        <strain evidence="3">7/96</strain>
    </source>
</reference>